<dbReference type="Gene3D" id="1.20.1740.10">
    <property type="entry name" value="Amino acid/polyamine transporter I"/>
    <property type="match status" value="1"/>
</dbReference>
<feature type="region of interest" description="Disordered" evidence="5">
    <location>
        <begin position="1"/>
        <end position="22"/>
    </location>
</feature>
<feature type="transmembrane region" description="Helical" evidence="6">
    <location>
        <begin position="355"/>
        <end position="374"/>
    </location>
</feature>
<evidence type="ECO:0000313" key="8">
    <source>
        <dbReference type="Proteomes" id="UP000029964"/>
    </source>
</evidence>
<keyword evidence="8" id="KW-1185">Reference proteome</keyword>
<protein>
    <submittedName>
        <fullName evidence="7">High-affinity methionine permease-like protein</fullName>
    </submittedName>
</protein>
<evidence type="ECO:0000256" key="3">
    <source>
        <dbReference type="ARBA" id="ARBA00022989"/>
    </source>
</evidence>
<comment type="caution">
    <text evidence="7">The sequence shown here is derived from an EMBL/GenBank/DDBJ whole genome shotgun (WGS) entry which is preliminary data.</text>
</comment>
<evidence type="ECO:0000256" key="5">
    <source>
        <dbReference type="SAM" id="MobiDB-lite"/>
    </source>
</evidence>
<organism evidence="7 8">
    <name type="scientific">Hapsidospora chrysogenum (strain ATCC 11550 / CBS 779.69 / DSM 880 / IAM 14645 / JCM 23072 / IMI 49137)</name>
    <name type="common">Acremonium chrysogenum</name>
    <dbReference type="NCBI Taxonomy" id="857340"/>
    <lineage>
        <taxon>Eukaryota</taxon>
        <taxon>Fungi</taxon>
        <taxon>Dikarya</taxon>
        <taxon>Ascomycota</taxon>
        <taxon>Pezizomycotina</taxon>
        <taxon>Sordariomycetes</taxon>
        <taxon>Hypocreomycetidae</taxon>
        <taxon>Hypocreales</taxon>
        <taxon>Bionectriaceae</taxon>
        <taxon>Hapsidospora</taxon>
    </lineage>
</organism>
<dbReference type="EMBL" id="JPKY01000100">
    <property type="protein sequence ID" value="KFH42242.1"/>
    <property type="molecule type" value="Genomic_DNA"/>
</dbReference>
<dbReference type="AlphaFoldDB" id="A0A086SYR0"/>
<keyword evidence="4 6" id="KW-0472">Membrane</keyword>
<dbReference type="Pfam" id="PF13520">
    <property type="entry name" value="AA_permease_2"/>
    <property type="match status" value="1"/>
</dbReference>
<name>A0A086SYR0_HAPC1</name>
<dbReference type="PANTHER" id="PTHR11785:SF353">
    <property type="entry name" value="METHIONINE TRANSPORTER (EUROFUNG)"/>
    <property type="match status" value="1"/>
</dbReference>
<dbReference type="HOGENOM" id="CLU_013661_0_0_1"/>
<evidence type="ECO:0000256" key="4">
    <source>
        <dbReference type="ARBA" id="ARBA00023136"/>
    </source>
</evidence>
<evidence type="ECO:0000313" key="7">
    <source>
        <dbReference type="EMBL" id="KFH42242.1"/>
    </source>
</evidence>
<feature type="region of interest" description="Disordered" evidence="5">
    <location>
        <begin position="571"/>
        <end position="601"/>
    </location>
</feature>
<dbReference type="GO" id="GO:0015179">
    <property type="term" value="F:L-amino acid transmembrane transporter activity"/>
    <property type="evidence" value="ECO:0007669"/>
    <property type="project" value="TreeGrafter"/>
</dbReference>
<reference evidence="8" key="1">
    <citation type="journal article" date="2014" name="Genome Announc.">
        <title>Genome sequence and annotation of Acremonium chrysogenum, producer of the beta-lactam antibiotic cephalosporin C.</title>
        <authorList>
            <person name="Terfehr D."/>
            <person name="Dahlmann T.A."/>
            <person name="Specht T."/>
            <person name="Zadra I."/>
            <person name="Kuernsteiner H."/>
            <person name="Kueck U."/>
        </authorList>
    </citation>
    <scope>NUCLEOTIDE SEQUENCE [LARGE SCALE GENOMIC DNA]</scope>
    <source>
        <strain evidence="8">ATCC 11550 / CBS 779.69 / DSM 880 / IAM 14645 / JCM 23072 / IMI 49137</strain>
    </source>
</reference>
<gene>
    <name evidence="7" type="ORF">ACRE_070290</name>
</gene>
<dbReference type="InterPro" id="IPR050598">
    <property type="entry name" value="AminoAcid_Transporter"/>
</dbReference>
<dbReference type="PANTHER" id="PTHR11785">
    <property type="entry name" value="AMINO ACID TRANSPORTER"/>
    <property type="match status" value="1"/>
</dbReference>
<feature type="transmembrane region" description="Helical" evidence="6">
    <location>
        <begin position="109"/>
        <end position="133"/>
    </location>
</feature>
<feature type="transmembrane region" description="Helical" evidence="6">
    <location>
        <begin position="472"/>
        <end position="490"/>
    </location>
</feature>
<feature type="transmembrane region" description="Helical" evidence="6">
    <location>
        <begin position="302"/>
        <end position="325"/>
    </location>
</feature>
<sequence>MGFSLDRFQPKPAGQPVAAVDNGANYTSDSEASVIRDGDLAFTRVKGGNGAEATYQEAIGAPVESNSPLGYHVGWATILFLNINQMIGTGIFSTPGNVLNNTGSVGLALIYWVIGFLMAVAGFGTFLELASYFPSRSGSEVVYLEQAYPRPKHFFPIAFAVQSVILSFSSSNAIVLSRYVWRIADQEPSDWQMKGVAIAAYSLAVICVIGHNKFSLWATNFFGGLKIITLVFISITGLVVLGGNVSRVPDPGANFRDSFAGTTRNGNDLASALVSIVFSYTGYQNAFNVVNEIRDPVRSIKIHGFISVLVVAVLYMFCNIAYFAAVPKETFAESSELAAGVFFTTVFGRGGAETALNVLILLSAFGNLLAVLIGQSRMIREIGRQGVLPFTPFWVSTKPFGTPLGPYVLKWAMTFVMIVAPPAGDAFQFVVSLKTYPEGMFYLAMAIGVWIIRRRRNRNKISRSQFRVWDVALIFFTLIQVYVLVMPWFPPEGGPYAGDVSFWYATYCVVGIAIMIVCGLYYVAWMYLIPKWRGYEIRTEIIEVDDNGANTHRLVKVPIADLGEWDAEHDEAGQVRRRHIPESDEGSSKGEEQQHVVEPKV</sequence>
<proteinExistence type="predicted"/>
<feature type="transmembrane region" description="Helical" evidence="6">
    <location>
        <begin position="269"/>
        <end position="290"/>
    </location>
</feature>
<dbReference type="FunFam" id="1.20.1740.10:FF:000025">
    <property type="entry name" value="High-affinity methionine permease"/>
    <property type="match status" value="1"/>
</dbReference>
<keyword evidence="3 6" id="KW-1133">Transmembrane helix</keyword>
<feature type="transmembrane region" description="Helical" evidence="6">
    <location>
        <begin position="502"/>
        <end position="528"/>
    </location>
</feature>
<dbReference type="Proteomes" id="UP000029964">
    <property type="component" value="Unassembled WGS sequence"/>
</dbReference>
<dbReference type="OrthoDB" id="5982228at2759"/>
<evidence type="ECO:0000256" key="1">
    <source>
        <dbReference type="ARBA" id="ARBA00004141"/>
    </source>
</evidence>
<keyword evidence="2 6" id="KW-0812">Transmembrane</keyword>
<feature type="transmembrane region" description="Helical" evidence="6">
    <location>
        <begin position="436"/>
        <end position="452"/>
    </location>
</feature>
<comment type="subcellular location">
    <subcellularLocation>
        <location evidence="1">Membrane</location>
        <topology evidence="1">Multi-pass membrane protein</topology>
    </subcellularLocation>
</comment>
<dbReference type="GO" id="GO:0016020">
    <property type="term" value="C:membrane"/>
    <property type="evidence" value="ECO:0007669"/>
    <property type="project" value="UniProtKB-SubCell"/>
</dbReference>
<dbReference type="InterPro" id="IPR002293">
    <property type="entry name" value="AA/rel_permease1"/>
</dbReference>
<evidence type="ECO:0000256" key="6">
    <source>
        <dbReference type="SAM" id="Phobius"/>
    </source>
</evidence>
<evidence type="ECO:0000256" key="2">
    <source>
        <dbReference type="ARBA" id="ARBA00022692"/>
    </source>
</evidence>
<feature type="transmembrane region" description="Helical" evidence="6">
    <location>
        <begin position="154"/>
        <end position="179"/>
    </location>
</feature>
<feature type="transmembrane region" description="Helical" evidence="6">
    <location>
        <begin position="221"/>
        <end position="241"/>
    </location>
</feature>
<accession>A0A086SYR0</accession>
<dbReference type="STRING" id="857340.A0A086SYR0"/>